<name>A0A7T2V7V9_9BACI</name>
<reference evidence="1 2" key="1">
    <citation type="submission" date="2020-12" db="EMBL/GenBank/DDBJ databases">
        <title>FDA dAtabase for Regulatory Grade micrObial Sequences (FDA-ARGOS): Supporting development and validation of Infectious Disease Dx tests.</title>
        <authorList>
            <person name="Nelson B."/>
            <person name="Plummer A."/>
            <person name="Tallon L."/>
            <person name="Sadzewicz L."/>
            <person name="Zhao X."/>
            <person name="Boylan J."/>
            <person name="Ott S."/>
            <person name="Bowen H."/>
            <person name="Vavikolanu K."/>
            <person name="Mehta A."/>
            <person name="Aluvathingal J."/>
            <person name="Nadendla S."/>
            <person name="Myers T."/>
            <person name="Yan Y."/>
            <person name="Sichtig H."/>
        </authorList>
    </citation>
    <scope>NUCLEOTIDE SEQUENCE [LARGE SCALE GENOMIC DNA]</scope>
    <source>
        <strain evidence="1 2">FDAARGOS_920</strain>
        <plasmid evidence="1 2">unnamed</plasmid>
    </source>
</reference>
<sequence length="280" mass="32394">MVVKETDAILNRKGAKKASEIPNEVLQLLNQGKLESVNLTEWLAINHIELLKNVLPSIGLKDSLELVVVELEKQNVETGMKAIRMTGALLDKVIFKENERRKADFLLKFSNHISDSVRCWAAFMNKKQNNTLKDKLKYIRPFAADRHFGVREIAWMSIREDLSQNIEKSVELLVDWAKSEDENIRRFSVESIRPRGVWSKHIEILKQEPDRARPILDLLKSDPSKYVQDSVGNWLNDASKTKPDWVINLCAEWTKDTDMKSTGRIIKKAKRTILKNKEYK</sequence>
<dbReference type="InterPro" id="IPR014825">
    <property type="entry name" value="DNA_alkylation"/>
</dbReference>
<keyword evidence="1" id="KW-0614">Plasmid</keyword>
<dbReference type="EMBL" id="CP065740">
    <property type="protein sequence ID" value="QPR80539.1"/>
    <property type="molecule type" value="Genomic_DNA"/>
</dbReference>
<dbReference type="Gene3D" id="1.25.40.290">
    <property type="entry name" value="ARM repeat domains"/>
    <property type="match status" value="1"/>
</dbReference>
<keyword evidence="2" id="KW-1185">Reference proteome</keyword>
<dbReference type="InterPro" id="IPR016024">
    <property type="entry name" value="ARM-type_fold"/>
</dbReference>
<dbReference type="RefSeq" id="WP_042514314.1">
    <property type="nucleotide sequence ID" value="NZ_CP065740.1"/>
</dbReference>
<organism evidence="1 2">
    <name type="scientific">Bacillus tropicus</name>
    <dbReference type="NCBI Taxonomy" id="2026188"/>
    <lineage>
        <taxon>Bacteria</taxon>
        <taxon>Bacillati</taxon>
        <taxon>Bacillota</taxon>
        <taxon>Bacilli</taxon>
        <taxon>Bacillales</taxon>
        <taxon>Bacillaceae</taxon>
        <taxon>Bacillus</taxon>
        <taxon>Bacillus cereus group</taxon>
    </lineage>
</organism>
<accession>A0A7T2V7V9</accession>
<gene>
    <name evidence="1" type="ORF">I6G77_28890</name>
</gene>
<geneLocation type="plasmid" evidence="1 2">
    <name>unnamed</name>
</geneLocation>
<dbReference type="Proteomes" id="UP000594791">
    <property type="component" value="Plasmid unnamed"/>
</dbReference>
<proteinExistence type="predicted"/>
<protein>
    <submittedName>
        <fullName evidence="1">DNA alkylation repair protein</fullName>
    </submittedName>
</protein>
<evidence type="ECO:0000313" key="1">
    <source>
        <dbReference type="EMBL" id="QPR80539.1"/>
    </source>
</evidence>
<dbReference type="SUPFAM" id="SSF48371">
    <property type="entry name" value="ARM repeat"/>
    <property type="match status" value="1"/>
</dbReference>
<evidence type="ECO:0000313" key="2">
    <source>
        <dbReference type="Proteomes" id="UP000594791"/>
    </source>
</evidence>
<dbReference type="Pfam" id="PF08713">
    <property type="entry name" value="DNA_alkylation"/>
    <property type="match status" value="1"/>
</dbReference>